<dbReference type="GO" id="GO:0046872">
    <property type="term" value="F:metal ion binding"/>
    <property type="evidence" value="ECO:0007669"/>
    <property type="project" value="UniProtKB-KW"/>
</dbReference>
<comment type="catalytic activity">
    <reaction evidence="9">
        <text>7-phospho-2-dehydro-3-deoxy-D-arabino-heptonate = 3-dehydroquinate + phosphate</text>
        <dbReference type="Rhea" id="RHEA:21968"/>
        <dbReference type="ChEBI" id="CHEBI:32364"/>
        <dbReference type="ChEBI" id="CHEBI:43474"/>
        <dbReference type="ChEBI" id="CHEBI:58394"/>
        <dbReference type="EC" id="4.2.3.4"/>
    </reaction>
</comment>
<keyword evidence="4 9" id="KW-0547">Nucleotide-binding</keyword>
<evidence type="ECO:0000259" key="12">
    <source>
        <dbReference type="Pfam" id="PF24621"/>
    </source>
</evidence>
<comment type="cofactor">
    <cofactor evidence="1 9">
        <name>NAD(+)</name>
        <dbReference type="ChEBI" id="CHEBI:57540"/>
    </cofactor>
</comment>
<evidence type="ECO:0000256" key="6">
    <source>
        <dbReference type="ARBA" id="ARBA00023027"/>
    </source>
</evidence>
<accession>B4D545</accession>
<evidence type="ECO:0000256" key="7">
    <source>
        <dbReference type="ARBA" id="ARBA00023239"/>
    </source>
</evidence>
<comment type="pathway">
    <text evidence="9">Metabolic intermediate biosynthesis; chorismate biosynthesis; chorismate from D-erythrose 4-phosphate and phosphoenolpyruvate: step 2/7.</text>
</comment>
<dbReference type="GO" id="GO:0008652">
    <property type="term" value="P:amino acid biosynthetic process"/>
    <property type="evidence" value="ECO:0007669"/>
    <property type="project" value="UniProtKB-KW"/>
</dbReference>
<keyword evidence="7 9" id="KW-0456">Lyase</keyword>
<dbReference type="PANTHER" id="PTHR43622">
    <property type="entry name" value="3-DEHYDROQUINATE SYNTHASE"/>
    <property type="match status" value="1"/>
</dbReference>
<dbReference type="eggNOG" id="COG0337">
    <property type="taxonomic scope" value="Bacteria"/>
</dbReference>
<dbReference type="InterPro" id="IPR016037">
    <property type="entry name" value="DHQ_synth_AroB"/>
</dbReference>
<dbReference type="FunCoup" id="B4D545">
    <property type="interactions" value="530"/>
</dbReference>
<comment type="cofactor">
    <cofactor evidence="9">
        <name>Co(2+)</name>
        <dbReference type="ChEBI" id="CHEBI:48828"/>
    </cofactor>
    <cofactor evidence="9">
        <name>Zn(2+)</name>
        <dbReference type="ChEBI" id="CHEBI:29105"/>
    </cofactor>
    <text evidence="9">Binds 1 divalent metal cation per subunit. Can use either Co(2+) or Zn(2+).</text>
</comment>
<keyword evidence="6 9" id="KW-0520">NAD</keyword>
<dbReference type="Pfam" id="PF24621">
    <property type="entry name" value="DHQS_C"/>
    <property type="match status" value="1"/>
</dbReference>
<feature type="domain" description="3-dehydroquinate synthase N-terminal" evidence="11">
    <location>
        <begin position="95"/>
        <end position="207"/>
    </location>
</feature>
<dbReference type="GO" id="GO:0000166">
    <property type="term" value="F:nucleotide binding"/>
    <property type="evidence" value="ECO:0007669"/>
    <property type="project" value="UniProtKB-KW"/>
</dbReference>
<dbReference type="UniPathway" id="UPA00053">
    <property type="reaction ID" value="UER00085"/>
</dbReference>
<keyword evidence="5 9" id="KW-0862">Zinc</keyword>
<reference evidence="13 14" key="1">
    <citation type="journal article" date="2011" name="J. Bacteriol.">
        <title>Genome sequence of Chthoniobacter flavus Ellin428, an aerobic heterotrophic soil bacterium.</title>
        <authorList>
            <person name="Kant R."/>
            <person name="van Passel M.W."/>
            <person name="Palva A."/>
            <person name="Lucas S."/>
            <person name="Lapidus A."/>
            <person name="Glavina Del Rio T."/>
            <person name="Dalin E."/>
            <person name="Tice H."/>
            <person name="Bruce D."/>
            <person name="Goodwin L."/>
            <person name="Pitluck S."/>
            <person name="Larimer F.W."/>
            <person name="Land M.L."/>
            <person name="Hauser L."/>
            <person name="Sangwan P."/>
            <person name="de Vos W.M."/>
            <person name="Janssen P.H."/>
            <person name="Smidt H."/>
        </authorList>
    </citation>
    <scope>NUCLEOTIDE SEQUENCE [LARGE SCALE GENOMIC DNA]</scope>
    <source>
        <strain evidence="13 14">Ellin428</strain>
    </source>
</reference>
<evidence type="ECO:0000256" key="9">
    <source>
        <dbReference type="HAMAP-Rule" id="MF_00110"/>
    </source>
</evidence>
<dbReference type="PIRSF" id="PIRSF001455">
    <property type="entry name" value="DHQ_synth"/>
    <property type="match status" value="1"/>
</dbReference>
<evidence type="ECO:0000256" key="1">
    <source>
        <dbReference type="ARBA" id="ARBA00001911"/>
    </source>
</evidence>
<dbReference type="GO" id="GO:0005737">
    <property type="term" value="C:cytoplasm"/>
    <property type="evidence" value="ECO:0007669"/>
    <property type="project" value="UniProtKB-SubCell"/>
</dbReference>
<dbReference type="Proteomes" id="UP000005824">
    <property type="component" value="Unassembled WGS sequence"/>
</dbReference>
<dbReference type="GO" id="GO:0003856">
    <property type="term" value="F:3-dehydroquinate synthase activity"/>
    <property type="evidence" value="ECO:0007669"/>
    <property type="project" value="UniProtKB-UniRule"/>
</dbReference>
<dbReference type="HAMAP" id="MF_00110">
    <property type="entry name" value="DHQ_synthase"/>
    <property type="match status" value="1"/>
</dbReference>
<protein>
    <recommendedName>
        <fullName evidence="9 10">3-dehydroquinate synthase</fullName>
        <shortName evidence="9">DHQS</shortName>
        <ecNumber evidence="9 10">4.2.3.4</ecNumber>
    </recommendedName>
</protein>
<keyword evidence="8 9" id="KW-0170">Cobalt</keyword>
<evidence type="ECO:0000256" key="4">
    <source>
        <dbReference type="ARBA" id="ARBA00022741"/>
    </source>
</evidence>
<dbReference type="SUPFAM" id="SSF56796">
    <property type="entry name" value="Dehydroquinate synthase-like"/>
    <property type="match status" value="1"/>
</dbReference>
<name>B4D545_9BACT</name>
<dbReference type="NCBIfam" id="TIGR01357">
    <property type="entry name" value="aroB"/>
    <property type="match status" value="1"/>
</dbReference>
<dbReference type="EC" id="4.2.3.4" evidence="9 10"/>
<feature type="binding site" evidence="9">
    <location>
        <position position="179"/>
    </location>
    <ligand>
        <name>NAD(+)</name>
        <dbReference type="ChEBI" id="CHEBI:57540"/>
    </ligand>
</feature>
<evidence type="ECO:0000256" key="2">
    <source>
        <dbReference type="ARBA" id="ARBA00003485"/>
    </source>
</evidence>
<dbReference type="InterPro" id="IPR056179">
    <property type="entry name" value="DHQS_C"/>
</dbReference>
<evidence type="ECO:0000259" key="11">
    <source>
        <dbReference type="Pfam" id="PF01761"/>
    </source>
</evidence>
<evidence type="ECO:0000256" key="5">
    <source>
        <dbReference type="ARBA" id="ARBA00022833"/>
    </source>
</evidence>
<dbReference type="Gene3D" id="1.20.1090.10">
    <property type="entry name" value="Dehydroquinate synthase-like - alpha domain"/>
    <property type="match status" value="1"/>
</dbReference>
<feature type="binding site" evidence="9">
    <location>
        <begin position="133"/>
        <end position="137"/>
    </location>
    <ligand>
        <name>NAD(+)</name>
        <dbReference type="ChEBI" id="CHEBI:57540"/>
    </ligand>
</feature>
<keyword evidence="9" id="KW-0057">Aromatic amino acid biosynthesis</keyword>
<feature type="binding site" evidence="9">
    <location>
        <position position="293"/>
    </location>
    <ligand>
        <name>Zn(2+)</name>
        <dbReference type="ChEBI" id="CHEBI:29105"/>
    </ligand>
</feature>
<gene>
    <name evidence="9" type="primary">aroB</name>
    <name evidence="13" type="ORF">CfE428DRAFT_4034</name>
</gene>
<keyword evidence="14" id="KW-1185">Reference proteome</keyword>
<dbReference type="EMBL" id="ABVL01000013">
    <property type="protein sequence ID" value="EDY18250.1"/>
    <property type="molecule type" value="Genomic_DNA"/>
</dbReference>
<evidence type="ECO:0000256" key="3">
    <source>
        <dbReference type="ARBA" id="ARBA00022723"/>
    </source>
</evidence>
<dbReference type="GO" id="GO:0009423">
    <property type="term" value="P:chorismate biosynthetic process"/>
    <property type="evidence" value="ECO:0007669"/>
    <property type="project" value="UniProtKB-UniRule"/>
</dbReference>
<evidence type="ECO:0000313" key="13">
    <source>
        <dbReference type="EMBL" id="EDY18250.1"/>
    </source>
</evidence>
<comment type="caution">
    <text evidence="9">Lacks conserved residue(s) required for the propagation of feature annotation.</text>
</comment>
<organism evidence="13 14">
    <name type="scientific">Chthoniobacter flavus Ellin428</name>
    <dbReference type="NCBI Taxonomy" id="497964"/>
    <lineage>
        <taxon>Bacteria</taxon>
        <taxon>Pseudomonadati</taxon>
        <taxon>Verrucomicrobiota</taxon>
        <taxon>Spartobacteria</taxon>
        <taxon>Chthoniobacterales</taxon>
        <taxon>Chthoniobacteraceae</taxon>
        <taxon>Chthoniobacter</taxon>
    </lineage>
</organism>
<evidence type="ECO:0000313" key="14">
    <source>
        <dbReference type="Proteomes" id="UP000005824"/>
    </source>
</evidence>
<comment type="function">
    <text evidence="2 9">Catalyzes the conversion of 3-deoxy-D-arabino-heptulosonate 7-phosphate (DAHP) to dehydroquinate (DHQ).</text>
</comment>
<dbReference type="GO" id="GO:0009073">
    <property type="term" value="P:aromatic amino acid family biosynthetic process"/>
    <property type="evidence" value="ECO:0007669"/>
    <property type="project" value="UniProtKB-KW"/>
</dbReference>
<dbReference type="InParanoid" id="B4D545"/>
<comment type="similarity">
    <text evidence="9">Belongs to the sugar phosphate cyclases superfamily. Dehydroquinate synthase family.</text>
</comment>
<keyword evidence="3 9" id="KW-0479">Metal-binding</keyword>
<dbReference type="InterPro" id="IPR050071">
    <property type="entry name" value="Dehydroquinate_synthase"/>
</dbReference>
<dbReference type="PANTHER" id="PTHR43622:SF1">
    <property type="entry name" value="3-DEHYDROQUINATE SYNTHASE"/>
    <property type="match status" value="1"/>
</dbReference>
<sequence>MTKLLQSAIGNRQLAIENVFSMNSARIEIDLGPRSYPIAIGNNLLPVLGKILRSHGMRQADAFIITNPQVGGLYFDRVRAALEAAEFRRVVRHDIPASEEGKNWDEFSSTCAALLKAFPDTGSVPLVILLGGGVVGDLGGFAAGVFRRGVPFVQMPTTLLAAVDSSVGGKVAVNFGGVKNIMGIFNQPRLVVCDLDLLSTLDPREVRSGTSEIIKYGGVCSASLFEQLERGDLEKLLALDPTVLTDIVAQCVALKARVVEQDEFDKKGIRNVLNFGHTIGHGLELSADYALTHGEAIAIGMIAATRLAVKLGVCPQSFLDRLQKLIERAGLPISFADQPGLFDRVVRAMQMDKKFRDGKNVFVLPTTVGAWQQVENVDWALVHEVVRSVLH</sequence>
<evidence type="ECO:0000256" key="10">
    <source>
        <dbReference type="NCBIfam" id="TIGR01357"/>
    </source>
</evidence>
<dbReference type="InterPro" id="IPR030960">
    <property type="entry name" value="DHQS/DOIS_N"/>
</dbReference>
<proteinExistence type="inferred from homology"/>
<comment type="caution">
    <text evidence="13">The sequence shown here is derived from an EMBL/GenBank/DDBJ whole genome shotgun (WGS) entry which is preliminary data.</text>
</comment>
<keyword evidence="9" id="KW-0028">Amino-acid biosynthesis</keyword>
<comment type="subcellular location">
    <subcellularLocation>
        <location evidence="9">Cytoplasm</location>
    </subcellularLocation>
</comment>
<dbReference type="Gene3D" id="3.40.50.1970">
    <property type="match status" value="1"/>
</dbReference>
<dbReference type="InterPro" id="IPR030963">
    <property type="entry name" value="DHQ_synth_fam"/>
</dbReference>
<dbReference type="CDD" id="cd08195">
    <property type="entry name" value="DHQS"/>
    <property type="match status" value="1"/>
</dbReference>
<evidence type="ECO:0000256" key="8">
    <source>
        <dbReference type="ARBA" id="ARBA00023285"/>
    </source>
</evidence>
<feature type="binding site" evidence="9">
    <location>
        <position position="277"/>
    </location>
    <ligand>
        <name>Zn(2+)</name>
        <dbReference type="ChEBI" id="CHEBI:29105"/>
    </ligand>
</feature>
<feature type="binding site" evidence="9">
    <location>
        <position position="170"/>
    </location>
    <ligand>
        <name>NAD(+)</name>
        <dbReference type="ChEBI" id="CHEBI:57540"/>
    </ligand>
</feature>
<feature type="binding site" evidence="9">
    <location>
        <begin position="157"/>
        <end position="158"/>
    </location>
    <ligand>
        <name>NAD(+)</name>
        <dbReference type="ChEBI" id="CHEBI:57540"/>
    </ligand>
</feature>
<feature type="domain" description="3-dehydroquinate synthase C-terminal" evidence="12">
    <location>
        <begin position="209"/>
        <end position="354"/>
    </location>
</feature>
<feature type="binding site" evidence="9">
    <location>
        <position position="212"/>
    </location>
    <ligand>
        <name>Zn(2+)</name>
        <dbReference type="ChEBI" id="CHEBI:29105"/>
    </ligand>
</feature>
<dbReference type="STRING" id="497964.CfE428DRAFT_4034"/>
<keyword evidence="9" id="KW-0963">Cytoplasm</keyword>
<dbReference type="Pfam" id="PF01761">
    <property type="entry name" value="DHQ_synthase"/>
    <property type="match status" value="1"/>
</dbReference>
<dbReference type="AlphaFoldDB" id="B4D545"/>